<evidence type="ECO:0000313" key="2">
    <source>
        <dbReference type="EMBL" id="EDR48595.1"/>
    </source>
</evidence>
<dbReference type="PaxDb" id="411461-DORFOR_00030"/>
<dbReference type="Pfam" id="PF13443">
    <property type="entry name" value="HTH_26"/>
    <property type="match status" value="1"/>
</dbReference>
<dbReference type="InterPro" id="IPR010982">
    <property type="entry name" value="Lambda_DNA-bd_dom_sf"/>
</dbReference>
<dbReference type="RefSeq" id="WP_005330143.1">
    <property type="nucleotide sequence ID" value="NZ_AAXA02000002.1"/>
</dbReference>
<dbReference type="SUPFAM" id="SSF47413">
    <property type="entry name" value="lambda repressor-like DNA-binding domains"/>
    <property type="match status" value="1"/>
</dbReference>
<accession>B0G1C9</accession>
<dbReference type="EMBL" id="AAXA02000002">
    <property type="protein sequence ID" value="EDR48595.1"/>
    <property type="molecule type" value="Genomic_DNA"/>
</dbReference>
<evidence type="ECO:0000259" key="1">
    <source>
        <dbReference type="SMART" id="SM00530"/>
    </source>
</evidence>
<dbReference type="InterPro" id="IPR001387">
    <property type="entry name" value="Cro/C1-type_HTH"/>
</dbReference>
<comment type="caution">
    <text evidence="2">The sequence shown here is derived from an EMBL/GenBank/DDBJ whole genome shotgun (WGS) entry which is preliminary data.</text>
</comment>
<protein>
    <recommendedName>
        <fullName evidence="1">HTH cro/C1-type domain-containing protein</fullName>
    </recommendedName>
</protein>
<gene>
    <name evidence="2" type="ORF">DORFOR_00030</name>
</gene>
<dbReference type="eggNOG" id="ENOG502ZKYR">
    <property type="taxonomic scope" value="Bacteria"/>
</dbReference>
<reference evidence="2 3" key="2">
    <citation type="submission" date="2007-10" db="EMBL/GenBank/DDBJ databases">
        <authorList>
            <person name="Fulton L."/>
            <person name="Clifton S."/>
            <person name="Fulton B."/>
            <person name="Xu J."/>
            <person name="Minx P."/>
            <person name="Pepin K.H."/>
            <person name="Johnson M."/>
            <person name="Thiruvilangam P."/>
            <person name="Bhonagiri V."/>
            <person name="Nash W.E."/>
            <person name="Wang C."/>
            <person name="Mardis E.R."/>
            <person name="Wilson R.K."/>
        </authorList>
    </citation>
    <scope>NUCLEOTIDE SEQUENCE [LARGE SCALE GENOMIC DNA]</scope>
    <source>
        <strain evidence="2 3">ATCC 27755</strain>
    </source>
</reference>
<dbReference type="GeneID" id="92864736"/>
<proteinExistence type="predicted"/>
<dbReference type="Proteomes" id="UP000005359">
    <property type="component" value="Unassembled WGS sequence"/>
</dbReference>
<sequence length="71" mass="8034">MVGLKIKEYLDENGIKYSYLSERAGMPMNILSPTLNGKRKMSAEEYFMICEILGLPAETFAPDKKVSKQSE</sequence>
<reference evidence="2 3" key="1">
    <citation type="submission" date="2007-10" db="EMBL/GenBank/DDBJ databases">
        <title>Draft genome sequence of Dorea formicigenerans(ATCC 27755).</title>
        <authorList>
            <person name="Sudarsanam P."/>
            <person name="Ley R."/>
            <person name="Guruge J."/>
            <person name="Turnbaugh P.J."/>
            <person name="Mahowald M."/>
            <person name="Liep D."/>
            <person name="Gordon J."/>
        </authorList>
    </citation>
    <scope>NUCLEOTIDE SEQUENCE [LARGE SCALE GENOMIC DNA]</scope>
    <source>
        <strain evidence="2 3">ATCC 27755</strain>
    </source>
</reference>
<feature type="domain" description="HTH cro/C1-type" evidence="1">
    <location>
        <begin position="5"/>
        <end position="60"/>
    </location>
</feature>
<name>B0G1C9_9FIRM</name>
<organism evidence="2 3">
    <name type="scientific">Dorea formicigenerans ATCC 27755</name>
    <dbReference type="NCBI Taxonomy" id="411461"/>
    <lineage>
        <taxon>Bacteria</taxon>
        <taxon>Bacillati</taxon>
        <taxon>Bacillota</taxon>
        <taxon>Clostridia</taxon>
        <taxon>Lachnospirales</taxon>
        <taxon>Lachnospiraceae</taxon>
        <taxon>Dorea</taxon>
    </lineage>
</organism>
<dbReference type="AlphaFoldDB" id="B0G1C9"/>
<dbReference type="Gene3D" id="1.10.260.40">
    <property type="entry name" value="lambda repressor-like DNA-binding domains"/>
    <property type="match status" value="1"/>
</dbReference>
<dbReference type="SMART" id="SM00530">
    <property type="entry name" value="HTH_XRE"/>
    <property type="match status" value="1"/>
</dbReference>
<dbReference type="GO" id="GO:0003677">
    <property type="term" value="F:DNA binding"/>
    <property type="evidence" value="ECO:0007669"/>
    <property type="project" value="InterPro"/>
</dbReference>
<evidence type="ECO:0000313" key="3">
    <source>
        <dbReference type="Proteomes" id="UP000005359"/>
    </source>
</evidence>